<protein>
    <submittedName>
        <fullName evidence="1">Uncharacterized protein</fullName>
    </submittedName>
</protein>
<evidence type="ECO:0000313" key="2">
    <source>
        <dbReference type="Proteomes" id="UP000054538"/>
    </source>
</evidence>
<proteinExistence type="predicted"/>
<reference evidence="2" key="2">
    <citation type="submission" date="2015-01" db="EMBL/GenBank/DDBJ databases">
        <title>Evolutionary Origins and Diversification of the Mycorrhizal Mutualists.</title>
        <authorList>
            <consortium name="DOE Joint Genome Institute"/>
            <consortium name="Mycorrhizal Genomics Consortium"/>
            <person name="Kohler A."/>
            <person name="Kuo A."/>
            <person name="Nagy L.G."/>
            <person name="Floudas D."/>
            <person name="Copeland A."/>
            <person name="Barry K.W."/>
            <person name="Cichocki N."/>
            <person name="Veneault-Fourrey C."/>
            <person name="LaButti K."/>
            <person name="Lindquist E.A."/>
            <person name="Lipzen A."/>
            <person name="Lundell T."/>
            <person name="Morin E."/>
            <person name="Murat C."/>
            <person name="Riley R."/>
            <person name="Ohm R."/>
            <person name="Sun H."/>
            <person name="Tunlid A."/>
            <person name="Henrissat B."/>
            <person name="Grigoriev I.V."/>
            <person name="Hibbett D.S."/>
            <person name="Martin F."/>
        </authorList>
    </citation>
    <scope>NUCLEOTIDE SEQUENCE [LARGE SCALE GENOMIC DNA]</scope>
    <source>
        <strain evidence="2">Ve08.2h10</strain>
    </source>
</reference>
<reference evidence="1 2" key="1">
    <citation type="submission" date="2014-04" db="EMBL/GenBank/DDBJ databases">
        <authorList>
            <consortium name="DOE Joint Genome Institute"/>
            <person name="Kuo A."/>
            <person name="Kohler A."/>
            <person name="Jargeat P."/>
            <person name="Nagy L.G."/>
            <person name="Floudas D."/>
            <person name="Copeland A."/>
            <person name="Barry K.W."/>
            <person name="Cichocki N."/>
            <person name="Veneault-Fourrey C."/>
            <person name="LaButti K."/>
            <person name="Lindquist E.A."/>
            <person name="Lipzen A."/>
            <person name="Lundell T."/>
            <person name="Morin E."/>
            <person name="Murat C."/>
            <person name="Sun H."/>
            <person name="Tunlid A."/>
            <person name="Henrissat B."/>
            <person name="Grigoriev I.V."/>
            <person name="Hibbett D.S."/>
            <person name="Martin F."/>
            <person name="Nordberg H.P."/>
            <person name="Cantor M.N."/>
            <person name="Hua S.X."/>
        </authorList>
    </citation>
    <scope>NUCLEOTIDE SEQUENCE [LARGE SCALE GENOMIC DNA]</scope>
    <source>
        <strain evidence="1 2">Ve08.2h10</strain>
    </source>
</reference>
<feature type="non-terminal residue" evidence="1">
    <location>
        <position position="185"/>
    </location>
</feature>
<sequence length="185" mass="20914">IPKTVKDAQGRATAGPDVKIVIKKIPMADYRHPNSQLQPLYFTMDHEKAGGSKAKCGYSNAPKLFAECKDWKCPGDDHSDCCCHSLMYSQPDFFNAKSLIMPEVLMGFFSQNFTVLNFIEQCWGFAKQLYQMKDWLSSEDVLERNVISSLDAVPMSAMWQFINAYDKSLDGTQAEWAIKKSQGHP</sequence>
<dbReference type="HOGENOM" id="CLU_005726_0_1_1"/>
<dbReference type="EMBL" id="KN826106">
    <property type="protein sequence ID" value="KIK80082.1"/>
    <property type="molecule type" value="Genomic_DNA"/>
</dbReference>
<gene>
    <name evidence="1" type="ORF">PAXRUDRAFT_159623</name>
</gene>
<name>A0A0D0CB50_9AGAM</name>
<organism evidence="1 2">
    <name type="scientific">Paxillus rubicundulus Ve08.2h10</name>
    <dbReference type="NCBI Taxonomy" id="930991"/>
    <lineage>
        <taxon>Eukaryota</taxon>
        <taxon>Fungi</taxon>
        <taxon>Dikarya</taxon>
        <taxon>Basidiomycota</taxon>
        <taxon>Agaricomycotina</taxon>
        <taxon>Agaricomycetes</taxon>
        <taxon>Agaricomycetidae</taxon>
        <taxon>Boletales</taxon>
        <taxon>Paxilineae</taxon>
        <taxon>Paxillaceae</taxon>
        <taxon>Paxillus</taxon>
    </lineage>
</organism>
<evidence type="ECO:0000313" key="1">
    <source>
        <dbReference type="EMBL" id="KIK80082.1"/>
    </source>
</evidence>
<accession>A0A0D0CB50</accession>
<dbReference type="InParanoid" id="A0A0D0CB50"/>
<dbReference type="AlphaFoldDB" id="A0A0D0CB50"/>
<dbReference type="Proteomes" id="UP000054538">
    <property type="component" value="Unassembled WGS sequence"/>
</dbReference>
<keyword evidence="2" id="KW-1185">Reference proteome</keyword>